<protein>
    <submittedName>
        <fullName evidence="1">Uncharacterized protein</fullName>
    </submittedName>
</protein>
<name>J0QBG7_9HYPH</name>
<evidence type="ECO:0000313" key="1">
    <source>
        <dbReference type="EMBL" id="EJF82666.1"/>
    </source>
</evidence>
<sequence length="37" mass="4476">MPGQAVTWLSIEVQTIHTNEFYNEYIYTKRIILQVLY</sequence>
<proteinExistence type="predicted"/>
<dbReference type="HOGENOM" id="CLU_3340642_0_0_5"/>
<organism evidence="1 2">
    <name type="scientific">Bartonella rattimassiliensis 15908</name>
    <dbReference type="NCBI Taxonomy" id="1094556"/>
    <lineage>
        <taxon>Bacteria</taxon>
        <taxon>Pseudomonadati</taxon>
        <taxon>Pseudomonadota</taxon>
        <taxon>Alphaproteobacteria</taxon>
        <taxon>Hyphomicrobiales</taxon>
        <taxon>Bartonellaceae</taxon>
        <taxon>Bartonella</taxon>
    </lineage>
</organism>
<keyword evidence="2" id="KW-1185">Reference proteome</keyword>
<dbReference type="EMBL" id="AILY01000059">
    <property type="protein sequence ID" value="EJF82666.1"/>
    <property type="molecule type" value="Genomic_DNA"/>
</dbReference>
<gene>
    <name evidence="1" type="ORF">MCY_01723</name>
</gene>
<dbReference type="Proteomes" id="UP000001077">
    <property type="component" value="Unassembled WGS sequence"/>
</dbReference>
<reference evidence="1 2" key="1">
    <citation type="submission" date="2012-03" db="EMBL/GenBank/DDBJ databases">
        <title>The Genome Sequence of Bartonella rattimassiliensis 15908.</title>
        <authorList>
            <consortium name="The Broad Institute Genome Sequencing Platform"/>
            <consortium name="The Broad Institute Genome Sequencing Center for Infectious Disease"/>
            <person name="Feldgarden M."/>
            <person name="Kirby J."/>
            <person name="Kosoy M."/>
            <person name="Birtles R."/>
            <person name="Probert W.S."/>
            <person name="Chiaraviglio L."/>
            <person name="Young S.K."/>
            <person name="Zeng Q."/>
            <person name="Gargeya S."/>
            <person name="Fitzgerald M."/>
            <person name="Haas B."/>
            <person name="Abouelleil A."/>
            <person name="Alvarado L."/>
            <person name="Arachchi H.M."/>
            <person name="Berlin A."/>
            <person name="Chapman S.B."/>
            <person name="Gearin G."/>
            <person name="Goldberg J."/>
            <person name="Griggs A."/>
            <person name="Gujja S."/>
            <person name="Hansen M."/>
            <person name="Heiman D."/>
            <person name="Howarth C."/>
            <person name="Larimer J."/>
            <person name="Lui A."/>
            <person name="MacDonald P.J.P."/>
            <person name="McCowen C."/>
            <person name="Montmayeur A."/>
            <person name="Murphy C."/>
            <person name="Neiman D."/>
            <person name="Pearson M."/>
            <person name="Priest M."/>
            <person name="Roberts A."/>
            <person name="Saif S."/>
            <person name="Shea T."/>
            <person name="Sisk P."/>
            <person name="Stolte C."/>
            <person name="Sykes S."/>
            <person name="Wortman J."/>
            <person name="Nusbaum C."/>
            <person name="Birren B."/>
        </authorList>
    </citation>
    <scope>NUCLEOTIDE SEQUENCE [LARGE SCALE GENOMIC DNA]</scope>
    <source>
        <strain evidence="1 2">15908</strain>
    </source>
</reference>
<dbReference type="AlphaFoldDB" id="J0QBG7"/>
<comment type="caution">
    <text evidence="1">The sequence shown here is derived from an EMBL/GenBank/DDBJ whole genome shotgun (WGS) entry which is preliminary data.</text>
</comment>
<accession>J0QBG7</accession>
<evidence type="ECO:0000313" key="2">
    <source>
        <dbReference type="Proteomes" id="UP000001077"/>
    </source>
</evidence>